<evidence type="ECO:0000313" key="2">
    <source>
        <dbReference type="EMBL" id="AHF76515.1"/>
    </source>
</evidence>
<proteinExistence type="predicted"/>
<feature type="transmembrane region" description="Helical" evidence="1">
    <location>
        <begin position="338"/>
        <end position="357"/>
    </location>
</feature>
<keyword evidence="1" id="KW-0812">Transmembrane</keyword>
<accession>W0HWE7</accession>
<dbReference type="AlphaFoldDB" id="W0HWE7"/>
<dbReference type="OrthoDB" id="9812433at2"/>
<keyword evidence="1" id="KW-1133">Transmembrane helix</keyword>
<feature type="transmembrane region" description="Helical" evidence="1">
    <location>
        <begin position="116"/>
        <end position="136"/>
    </location>
</feature>
<protein>
    <submittedName>
        <fullName evidence="2">Uncharacterized protein</fullName>
    </submittedName>
</protein>
<feature type="transmembrane region" description="Helical" evidence="1">
    <location>
        <begin position="89"/>
        <end position="107"/>
    </location>
</feature>
<dbReference type="PATRIC" id="fig|1239307.3.peg.1578"/>
<feature type="transmembrane region" description="Helical" evidence="1">
    <location>
        <begin position="244"/>
        <end position="269"/>
    </location>
</feature>
<keyword evidence="3" id="KW-1185">Reference proteome</keyword>
<reference evidence="2 3" key="1">
    <citation type="journal article" date="2014" name="Genome Biol. Evol.">
        <title>Genome degeneration and adaptation in a nascent stage of symbiosis.</title>
        <authorList>
            <person name="Oakeson K.F."/>
            <person name="Gil R."/>
            <person name="Clayton A.L."/>
            <person name="Dunn D.M."/>
            <person name="von Niederhausern A.C."/>
            <person name="Hamil C."/>
            <person name="Aoyagi A."/>
            <person name="Duval B."/>
            <person name="Baca A."/>
            <person name="Silva F.J."/>
            <person name="Vallier A."/>
            <person name="Jackson D.G."/>
            <person name="Latorre A."/>
            <person name="Weiss R.B."/>
            <person name="Heddi A."/>
            <person name="Moya A."/>
            <person name="Dale C."/>
        </authorList>
    </citation>
    <scope>NUCLEOTIDE SEQUENCE [LARGE SCALE GENOMIC DNA]</scope>
    <source>
        <strain evidence="2 3">HS1</strain>
    </source>
</reference>
<sequence length="377" mass="43672">MRPTRFKITFNKAQSYLLDAHLSFFIWVCVFLFFPVVAEFKQNIFPPYYFWDANTINNFIMVKSGFTKGDSYASTAAFYQLINVGKGSAIFPIVSSLIISGFFFLMLKKARADKMTVLDFAMLLYCMLLANVYMTLLSKDFIVMLLIIPFVFLASRGLMGLIIWSLLVFAYAYYFRVYYILILCLFWGLYILFSKVRKPLTIIVMIFLFLFCLSVAFKAGLGVDLDNYRNMVNDVRSEASSFKVNTMIVSYIPGGGLIIGWLNVFVVWLCMMVPIPLILTFSPFYLIIAFFISMLFYRVWKATAVELKNKNNPLMKSMLCFILAFTTIQSVFEPDYGSYVRHLSPLYPLFFYVLFVARRQNNPKQVMDNLNESISRV</sequence>
<feature type="transmembrane region" description="Helical" evidence="1">
    <location>
        <begin position="275"/>
        <end position="300"/>
    </location>
</feature>
<dbReference type="RefSeq" id="WP_025421648.1">
    <property type="nucleotide sequence ID" value="NZ_CP006569.1"/>
</dbReference>
<feature type="transmembrane region" description="Helical" evidence="1">
    <location>
        <begin position="177"/>
        <end position="194"/>
    </location>
</feature>
<dbReference type="HOGENOM" id="CLU_062234_0_0_6"/>
<dbReference type="Proteomes" id="UP000019028">
    <property type="component" value="Chromosome"/>
</dbReference>
<dbReference type="KEGG" id="sod:Sant_1457"/>
<evidence type="ECO:0000313" key="3">
    <source>
        <dbReference type="Proteomes" id="UP000019028"/>
    </source>
</evidence>
<feature type="transmembrane region" description="Helical" evidence="1">
    <location>
        <begin position="200"/>
        <end position="223"/>
    </location>
</feature>
<name>W0HWE7_9GAMM</name>
<feature type="transmembrane region" description="Helical" evidence="1">
    <location>
        <begin position="312"/>
        <end position="332"/>
    </location>
</feature>
<feature type="transmembrane region" description="Helical" evidence="1">
    <location>
        <begin position="142"/>
        <end position="170"/>
    </location>
</feature>
<keyword evidence="1" id="KW-0472">Membrane</keyword>
<dbReference type="EMBL" id="CP006569">
    <property type="protein sequence ID" value="AHF76515.1"/>
    <property type="molecule type" value="Genomic_DNA"/>
</dbReference>
<evidence type="ECO:0000256" key="1">
    <source>
        <dbReference type="SAM" id="Phobius"/>
    </source>
</evidence>
<organism evidence="2 3">
    <name type="scientific">Sodalis praecaptivus</name>
    <dbReference type="NCBI Taxonomy" id="1239307"/>
    <lineage>
        <taxon>Bacteria</taxon>
        <taxon>Pseudomonadati</taxon>
        <taxon>Pseudomonadota</taxon>
        <taxon>Gammaproteobacteria</taxon>
        <taxon>Enterobacterales</taxon>
        <taxon>Bruguierivoracaceae</taxon>
        <taxon>Sodalis</taxon>
    </lineage>
</organism>
<feature type="transmembrane region" description="Helical" evidence="1">
    <location>
        <begin position="20"/>
        <end position="38"/>
    </location>
</feature>
<gene>
    <name evidence="2" type="ORF">Sant_1457</name>
</gene>